<feature type="domain" description="Thioredoxin" evidence="1">
    <location>
        <begin position="503"/>
        <end position="650"/>
    </location>
</feature>
<proteinExistence type="predicted"/>
<dbReference type="InterPro" id="IPR036249">
    <property type="entry name" value="Thioredoxin-like_sf"/>
</dbReference>
<dbReference type="PROSITE" id="PS51352">
    <property type="entry name" value="THIOREDOXIN_2"/>
    <property type="match status" value="1"/>
</dbReference>
<dbReference type="InterPro" id="IPR050553">
    <property type="entry name" value="Thioredoxin_ResA/DsbE_sf"/>
</dbReference>
<dbReference type="Gene3D" id="3.40.30.10">
    <property type="entry name" value="Glutaredoxin"/>
    <property type="match status" value="1"/>
</dbReference>
<dbReference type="InterPro" id="IPR011990">
    <property type="entry name" value="TPR-like_helical_dom_sf"/>
</dbReference>
<dbReference type="EMBL" id="UINC01001615">
    <property type="protein sequence ID" value="SUZ84965.1"/>
    <property type="molecule type" value="Genomic_DNA"/>
</dbReference>
<evidence type="ECO:0000259" key="1">
    <source>
        <dbReference type="PROSITE" id="PS51352"/>
    </source>
</evidence>
<dbReference type="InterPro" id="IPR013766">
    <property type="entry name" value="Thioredoxin_domain"/>
</dbReference>
<dbReference type="PANTHER" id="PTHR42852:SF17">
    <property type="entry name" value="THIOREDOXIN-LIKE PROTEIN HI_1115"/>
    <property type="match status" value="1"/>
</dbReference>
<dbReference type="PANTHER" id="PTHR42852">
    <property type="entry name" value="THIOL:DISULFIDE INTERCHANGE PROTEIN DSBE"/>
    <property type="match status" value="1"/>
</dbReference>
<organism evidence="2">
    <name type="scientific">marine metagenome</name>
    <dbReference type="NCBI Taxonomy" id="408172"/>
    <lineage>
        <taxon>unclassified sequences</taxon>
        <taxon>metagenomes</taxon>
        <taxon>ecological metagenomes</taxon>
    </lineage>
</organism>
<dbReference type="AlphaFoldDB" id="A0A381QZU0"/>
<evidence type="ECO:0000313" key="2">
    <source>
        <dbReference type="EMBL" id="SUZ84965.1"/>
    </source>
</evidence>
<name>A0A381QZU0_9ZZZZ</name>
<protein>
    <recommendedName>
        <fullName evidence="1">Thioredoxin domain-containing protein</fullName>
    </recommendedName>
</protein>
<dbReference type="PROSITE" id="PS51257">
    <property type="entry name" value="PROKAR_LIPOPROTEIN"/>
    <property type="match status" value="1"/>
</dbReference>
<dbReference type="PROSITE" id="PS00194">
    <property type="entry name" value="THIOREDOXIN_1"/>
    <property type="match status" value="1"/>
</dbReference>
<accession>A0A381QZU0</accession>
<dbReference type="SUPFAM" id="SSF52833">
    <property type="entry name" value="Thioredoxin-like"/>
    <property type="match status" value="1"/>
</dbReference>
<dbReference type="InterPro" id="IPR017937">
    <property type="entry name" value="Thioredoxin_CS"/>
</dbReference>
<dbReference type="GO" id="GO:0016209">
    <property type="term" value="F:antioxidant activity"/>
    <property type="evidence" value="ECO:0007669"/>
    <property type="project" value="InterPro"/>
</dbReference>
<dbReference type="GO" id="GO:0016491">
    <property type="term" value="F:oxidoreductase activity"/>
    <property type="evidence" value="ECO:0007669"/>
    <property type="project" value="InterPro"/>
</dbReference>
<sequence length="650" mass="73144">MMTRFTKIFTGLIFTVSICLIMSCSSYDFSGVFSTSPANPQAGETVTLLYNPKGTILESANQIFAIVRTYGNKNYKPASMFSMPNNVIDTEEYKMKRKDTGWLVKILVPDSVVGLVVTLNNETDTDYNEGLGYWVPLYTSDQRLLPGAEAGYAASLVRRGWGAVLDKTLYADTLLSFYNNEFLRNPDKKAGFAFSYFSALKKSKGSDGFVEIEANLQALDNPDQWSEEHLFFLSAWYGAVKNQEKSDYYKTKSREKFPAGRWVQREEAIKFYKKVGSAEKKIFLDEFEAKYPDYSGFNYMRGVIIGEFIKEGSYKQALEYFKVLNDKTWSERPVFSAVNSMKETKNDDLGLVLEIINKSVAVSRQEYDEPSNSKPPLKISSVWKESRAKQLALALDASAVVANALGNADAALTYSEEAYQLTNKKNKQVNEHYAEVLFKNGSLDGAKKILEESIASGIQSPKMEEFLKQIFVNSQGSDAGFTSYYSDLKTQALDDLKAKIQSEMVTQLAPSFTLTDTDGKEVSLSDYKGKIVILDFWATWCGPCKASFPAMKKALNKYEKGNEVKILFVNSKETAEDKLQAVKDLMEKNNYPFHVLMDNKNEVFESYGVTLLPTKLIIDKAGNIRHRSFGFRGETELLDELEAVISILNS</sequence>
<reference evidence="2" key="1">
    <citation type="submission" date="2018-05" db="EMBL/GenBank/DDBJ databases">
        <authorList>
            <person name="Lanie J.A."/>
            <person name="Ng W.-L."/>
            <person name="Kazmierczak K.M."/>
            <person name="Andrzejewski T.M."/>
            <person name="Davidsen T.M."/>
            <person name="Wayne K.J."/>
            <person name="Tettelin H."/>
            <person name="Glass J.I."/>
            <person name="Rusch D."/>
            <person name="Podicherti R."/>
            <person name="Tsui H.-C.T."/>
            <person name="Winkler M.E."/>
        </authorList>
    </citation>
    <scope>NUCLEOTIDE SEQUENCE</scope>
</reference>
<gene>
    <name evidence="2" type="ORF">METZ01_LOCUS37819</name>
</gene>
<dbReference type="Pfam" id="PF00578">
    <property type="entry name" value="AhpC-TSA"/>
    <property type="match status" value="1"/>
</dbReference>
<dbReference type="CDD" id="cd02966">
    <property type="entry name" value="TlpA_like_family"/>
    <property type="match status" value="1"/>
</dbReference>
<dbReference type="Gene3D" id="1.25.40.10">
    <property type="entry name" value="Tetratricopeptide repeat domain"/>
    <property type="match status" value="1"/>
</dbReference>
<dbReference type="InterPro" id="IPR000866">
    <property type="entry name" value="AhpC/TSA"/>
</dbReference>
<dbReference type="GO" id="GO:0006950">
    <property type="term" value="P:response to stress"/>
    <property type="evidence" value="ECO:0007669"/>
    <property type="project" value="UniProtKB-ARBA"/>
</dbReference>